<reference evidence="2 3" key="1">
    <citation type="journal article" date="2015" name="Int. J. Syst. Evol. Microbiol.">
        <title>M ethanocaldococcus bathoardescens sp. nov., a hyperthermophilic methanogen isolated from a volcanically active deep-sea hydrothermal vent.</title>
        <authorList>
            <person name="Stewart L.C."/>
            <person name="Jung J.H."/>
            <person name="Kim Y.T."/>
            <person name="Kwon S.W."/>
            <person name="Park C.S."/>
            <person name="Holden J.F."/>
        </authorList>
    </citation>
    <scope>NUCLEOTIDE SEQUENCE [LARGE SCALE GENOMIC DNA]</scope>
    <source>
        <strain evidence="2 3">JH146</strain>
    </source>
</reference>
<dbReference type="HOGENOM" id="CLU_1922794_0_0_2"/>
<organism evidence="2 3">
    <name type="scientific">Methanocaldococcus bathoardescens</name>
    <dbReference type="NCBI Taxonomy" id="1301915"/>
    <lineage>
        <taxon>Archaea</taxon>
        <taxon>Methanobacteriati</taxon>
        <taxon>Methanobacteriota</taxon>
        <taxon>Methanomada group</taxon>
        <taxon>Methanococci</taxon>
        <taxon>Methanococcales</taxon>
        <taxon>Methanocaldococcaceae</taxon>
        <taxon>Methanocaldococcus</taxon>
    </lineage>
</organism>
<proteinExistence type="predicted"/>
<dbReference type="EMBL" id="CP009149">
    <property type="protein sequence ID" value="AIJ05808.1"/>
    <property type="molecule type" value="Genomic_DNA"/>
</dbReference>
<dbReference type="RefSeq" id="WP_048201954.1">
    <property type="nucleotide sequence ID" value="NZ_CP009149.1"/>
</dbReference>
<gene>
    <name evidence="2" type="ORF">JH146_0963</name>
</gene>
<keyword evidence="3" id="KW-1185">Reference proteome</keyword>
<evidence type="ECO:0000256" key="1">
    <source>
        <dbReference type="SAM" id="Coils"/>
    </source>
</evidence>
<sequence length="131" mass="15905">MRNNTHLTFENESIDELQNISNDGCEYGINYLERFVKNKIKKLRKMKDGISDEIANEIMTEFYKRRLRVYLHNYGLLPRFMVNYGELHKLDNLESELREEIKLAKERYKKENRRINIEKLSVNINFNLFKL</sequence>
<dbReference type="KEGG" id="mjh:JH146_0963"/>
<feature type="coiled-coil region" evidence="1">
    <location>
        <begin position="87"/>
        <end position="118"/>
    </location>
</feature>
<evidence type="ECO:0000313" key="2">
    <source>
        <dbReference type="EMBL" id="AIJ05808.1"/>
    </source>
</evidence>
<accession>A0A076LH83</accession>
<name>A0A076LH83_9EURY</name>
<evidence type="ECO:0000313" key="3">
    <source>
        <dbReference type="Proteomes" id="UP000028781"/>
    </source>
</evidence>
<keyword evidence="1" id="KW-0175">Coiled coil</keyword>
<dbReference type="GeneID" id="24891572"/>
<dbReference type="Proteomes" id="UP000028781">
    <property type="component" value="Chromosome"/>
</dbReference>
<dbReference type="STRING" id="1301915.JH146_0963"/>
<dbReference type="AlphaFoldDB" id="A0A076LH83"/>
<protein>
    <submittedName>
        <fullName evidence="2">Uncharacterized protein</fullName>
    </submittedName>
</protein>